<dbReference type="PROSITE" id="PS00486">
    <property type="entry name" value="DNA_MISMATCH_REPAIR_2"/>
    <property type="match status" value="1"/>
</dbReference>
<dbReference type="SMART" id="SM00534">
    <property type="entry name" value="MUTSac"/>
    <property type="match status" value="1"/>
</dbReference>
<dbReference type="FunFam" id="1.10.1420.10:FF:000004">
    <property type="entry name" value="DNA mismatch repair protein Msh3"/>
    <property type="match status" value="1"/>
</dbReference>
<dbReference type="GO" id="GO:0006298">
    <property type="term" value="P:mismatch repair"/>
    <property type="evidence" value="ECO:0007669"/>
    <property type="project" value="InterPro"/>
</dbReference>
<keyword evidence="8" id="KW-0234">DNA repair</keyword>
<evidence type="ECO:0000256" key="5">
    <source>
        <dbReference type="ARBA" id="ARBA00022763"/>
    </source>
</evidence>
<organism evidence="16 17">
    <name type="scientific">Athelia psychrophila</name>
    <dbReference type="NCBI Taxonomy" id="1759441"/>
    <lineage>
        <taxon>Eukaryota</taxon>
        <taxon>Fungi</taxon>
        <taxon>Dikarya</taxon>
        <taxon>Basidiomycota</taxon>
        <taxon>Agaricomycotina</taxon>
        <taxon>Agaricomycetes</taxon>
        <taxon>Agaricomycetidae</taxon>
        <taxon>Atheliales</taxon>
        <taxon>Atheliaceae</taxon>
        <taxon>Athelia</taxon>
    </lineage>
</organism>
<dbReference type="FunFam" id="3.40.1170.10:FF:000004">
    <property type="entry name" value="DNA mismatch repair protein"/>
    <property type="match status" value="1"/>
</dbReference>
<dbReference type="SUPFAM" id="SSF48334">
    <property type="entry name" value="DNA repair protein MutS, domain III"/>
    <property type="match status" value="1"/>
</dbReference>
<protein>
    <recommendedName>
        <fullName evidence="3 13">DNA mismatch repair protein MSH3</fullName>
    </recommendedName>
    <alternativeName>
        <fullName evidence="3 13">DNA mismatch repair protein MSH3</fullName>
    </alternativeName>
    <alternativeName>
        <fullName evidence="12">MutS protein homolog 3</fullName>
    </alternativeName>
</protein>
<dbReference type="PANTHER" id="PTHR11361:SF122">
    <property type="entry name" value="DNA MISMATCH REPAIR PROTEIN MSH3"/>
    <property type="match status" value="1"/>
</dbReference>
<keyword evidence="17" id="KW-1185">Reference proteome</keyword>
<dbReference type="AlphaFoldDB" id="A0A166JEP4"/>
<dbReference type="InterPro" id="IPR036678">
    <property type="entry name" value="MutS_con_dom_sf"/>
</dbReference>
<gene>
    <name evidence="16" type="ORF">FIBSPDRAFT_954215</name>
</gene>
<comment type="subcellular location">
    <subcellularLocation>
        <location evidence="1">Nucleus</location>
    </subcellularLocation>
</comment>
<dbReference type="STRING" id="436010.A0A166JEP4"/>
<dbReference type="Gene3D" id="3.40.1170.10">
    <property type="entry name" value="DNA repair protein MutS, domain I"/>
    <property type="match status" value="1"/>
</dbReference>
<keyword evidence="5" id="KW-0227">DNA damage</keyword>
<feature type="compositionally biased region" description="Polar residues" evidence="14">
    <location>
        <begin position="43"/>
        <end position="56"/>
    </location>
</feature>
<feature type="compositionally biased region" description="Acidic residues" evidence="14">
    <location>
        <begin position="116"/>
        <end position="130"/>
    </location>
</feature>
<dbReference type="SUPFAM" id="SSF52540">
    <property type="entry name" value="P-loop containing nucleoside triphosphate hydrolases"/>
    <property type="match status" value="1"/>
</dbReference>
<sequence length="1053" mass="115709">MPQPTISRFFSQSPVKQKQKRPASPIDLTADSDNDAPRKKQRNNNGEGSGTHSQADQWRYEPPSPDKPRPKHARTAEEEEERRRTREKFRKRLLDENSSFVRPQLGRLEDDVEKEKDDDEEEDSAGEEDAAFASFQEVIAKSKGPARRKKGDKVEELGPSGQPWTPLEKQILQLKRDNPGVLLMVEVGYKIKFFDDDARTAAAELGIACFPHRNFTEAMVPLHRRDIHLKKLLANGHKVGIVSQTETAALKAVSDTKSAPFARRLTALYTAATYVDALDSVDDGERYEAPPRLMCVMEQEQEVKVAGGGQVRVAIIAICPATGDVVWDEFEDGHMRIELETRIIHTKPAELLLPVTRLSASSEKMLAHFAENTSGGASTKSSMRIERFPAPLSYTDAFARVSAFYAAAPASLAAVTGFPRALVVLLAHALAHLAAFGLADALRAPAGFARFTARAHMLLHGNTLANLEIYRNETDASARGSLIWVLDRTVTRFGARLLRSWVGRPLVDKTALQARVDAVAEIIESTADTLVTLRDVLRKLPDLARGLCRIQYGKVRLSHPYPYIPGCAPHAMLNAHPAQCTPQELAVLLTALNKIAHAFAPFAGPAQVGCASALLNDAVFALPALRGPVARLLADVSLRRAAEGRKDTMWQDPDKFPAIADIDLSVQTLEAELMDELKSIRKRLKRPSLQYSAAAGEEYLIELKKSDACAVPDSWEIVSRVKSATRYHTPEVKRKLRERAQCKEALAAEAQRAFASFLAEISDKYYGVIRSAVNSLAVADCLFSLAQVAMKEGYVKPEFTDGDGLEIIQGRHPMVEELRSDPFIPNTLSMGGSEPRSKVITGPNMGGKSSCVRMVALVAIMAQIGSYVPAQSVKMGMLDGILTRMGGMRPYSGASDELARGRSTFMVEMTETSEILQRATASSLVILDELGRGTSTVDGMAVASAVLQHLLEVTKCKTLFITHYPLVATDLEKKFPRALQNLHMAYTEDVRVDGTREITFLYQLTKGFAKESFGVECARLAGLPEEILSVATQRAGSMRDIVEKRCKKNVACA</sequence>
<dbReference type="InterPro" id="IPR017261">
    <property type="entry name" value="DNA_mismatch_repair_MutS/MSH"/>
</dbReference>
<dbReference type="Pfam" id="PF00488">
    <property type="entry name" value="MutS_V"/>
    <property type="match status" value="1"/>
</dbReference>
<dbReference type="Gene3D" id="3.40.50.300">
    <property type="entry name" value="P-loop containing nucleotide triphosphate hydrolases"/>
    <property type="match status" value="1"/>
</dbReference>
<dbReference type="InterPro" id="IPR007695">
    <property type="entry name" value="DNA_mismatch_repair_MutS-lik_N"/>
</dbReference>
<evidence type="ECO:0000256" key="9">
    <source>
        <dbReference type="ARBA" id="ARBA00023242"/>
    </source>
</evidence>
<dbReference type="InterPro" id="IPR007696">
    <property type="entry name" value="DNA_mismatch_repair_MutS_core"/>
</dbReference>
<feature type="region of interest" description="Disordered" evidence="14">
    <location>
        <begin position="1"/>
        <end position="163"/>
    </location>
</feature>
<dbReference type="GO" id="GO:0005524">
    <property type="term" value="F:ATP binding"/>
    <property type="evidence" value="ECO:0007669"/>
    <property type="project" value="UniProtKB-KW"/>
</dbReference>
<dbReference type="InterPro" id="IPR016151">
    <property type="entry name" value="DNA_mismatch_repair_MutS_N"/>
</dbReference>
<dbReference type="Pfam" id="PF05190">
    <property type="entry name" value="MutS_IV"/>
    <property type="match status" value="1"/>
</dbReference>
<dbReference type="InterPro" id="IPR007861">
    <property type="entry name" value="DNA_mismatch_repair_MutS_clamp"/>
</dbReference>
<evidence type="ECO:0000256" key="1">
    <source>
        <dbReference type="ARBA" id="ARBA00004123"/>
    </source>
</evidence>
<accession>A0A166JEP4</accession>
<dbReference type="GO" id="GO:0005634">
    <property type="term" value="C:nucleus"/>
    <property type="evidence" value="ECO:0007669"/>
    <property type="project" value="UniProtKB-SubCell"/>
</dbReference>
<dbReference type="Pfam" id="PF01624">
    <property type="entry name" value="MutS_I"/>
    <property type="match status" value="1"/>
</dbReference>
<evidence type="ECO:0000256" key="6">
    <source>
        <dbReference type="ARBA" id="ARBA00022840"/>
    </source>
</evidence>
<evidence type="ECO:0000313" key="16">
    <source>
        <dbReference type="EMBL" id="KZP20780.1"/>
    </source>
</evidence>
<evidence type="ECO:0000256" key="14">
    <source>
        <dbReference type="SAM" id="MobiDB-lite"/>
    </source>
</evidence>
<dbReference type="GO" id="GO:0030983">
    <property type="term" value="F:mismatched DNA binding"/>
    <property type="evidence" value="ECO:0007669"/>
    <property type="project" value="InterPro"/>
</dbReference>
<keyword evidence="9" id="KW-0539">Nucleus</keyword>
<dbReference type="InterPro" id="IPR036187">
    <property type="entry name" value="DNA_mismatch_repair_MutS_sf"/>
</dbReference>
<dbReference type="SUPFAM" id="SSF55271">
    <property type="entry name" value="DNA repair protein MutS, domain I"/>
    <property type="match status" value="1"/>
</dbReference>
<evidence type="ECO:0000256" key="2">
    <source>
        <dbReference type="ARBA" id="ARBA00007094"/>
    </source>
</evidence>
<evidence type="ECO:0000256" key="7">
    <source>
        <dbReference type="ARBA" id="ARBA00023125"/>
    </source>
</evidence>
<dbReference type="EMBL" id="KV417552">
    <property type="protein sequence ID" value="KZP20780.1"/>
    <property type="molecule type" value="Genomic_DNA"/>
</dbReference>
<proteinExistence type="inferred from homology"/>
<dbReference type="Pfam" id="PF05192">
    <property type="entry name" value="MutS_III"/>
    <property type="match status" value="1"/>
</dbReference>
<feature type="compositionally biased region" description="Polar residues" evidence="14">
    <location>
        <begin position="1"/>
        <end position="16"/>
    </location>
</feature>
<dbReference type="OrthoDB" id="121051at2759"/>
<evidence type="ECO:0000256" key="12">
    <source>
        <dbReference type="ARBA" id="ARBA00029792"/>
    </source>
</evidence>
<dbReference type="GO" id="GO:0006312">
    <property type="term" value="P:mitotic recombination"/>
    <property type="evidence" value="ECO:0007669"/>
    <property type="project" value="TreeGrafter"/>
</dbReference>
<evidence type="ECO:0000256" key="11">
    <source>
        <dbReference type="ARBA" id="ARBA00025902"/>
    </source>
</evidence>
<keyword evidence="4" id="KW-0547">Nucleotide-binding</keyword>
<keyword evidence="7" id="KW-0238">DNA-binding</keyword>
<comment type="function">
    <text evidence="10">Component of the post-replicative DNA mismatch repair system (MMR). Heterodimerizes with MSH2 to form MutS beta, which binds to DNA mismatches thereby initiating DNA repair. MSH3 provides substrate-binding and substrate specificity to the complex. When bound, the MutS beta heterodimer bends the DNA helix and shields approximately 20 base pairs. Acts mainly to repair insertion-deletion loops (IDLs) from 2 to 13 nucleotides in size, but can also repair base-base and single insertion-deletion mismatches that occur during replication. After mismatch binding, forms a ternary complex with the MutL alpha heterodimer, which is thought to be responsible for directing the downstream MMR events, including strand discrimination, excision, and resynthesis. ATP binding and hydrolysis play a pivotal role in mismatch repair functions.</text>
</comment>
<dbReference type="Proteomes" id="UP000076532">
    <property type="component" value="Unassembled WGS sequence"/>
</dbReference>
<evidence type="ECO:0000256" key="13">
    <source>
        <dbReference type="ARBA" id="ARBA00073774"/>
    </source>
</evidence>
<dbReference type="InterPro" id="IPR045076">
    <property type="entry name" value="MutS"/>
</dbReference>
<comment type="subunit">
    <text evidence="11">Heterodimer consisting of MSH2-MSH3 (MutS beta). Forms a ternary complex with MutL alpha (MLH1-PMS1).</text>
</comment>
<evidence type="ECO:0000313" key="17">
    <source>
        <dbReference type="Proteomes" id="UP000076532"/>
    </source>
</evidence>
<dbReference type="PIRSF" id="PIRSF037677">
    <property type="entry name" value="DNA_mis_repair_Msh6"/>
    <property type="match status" value="1"/>
</dbReference>
<comment type="similarity">
    <text evidence="2">Belongs to the DNA mismatch repair MutS family. MSH3 subfamily.</text>
</comment>
<evidence type="ECO:0000259" key="15">
    <source>
        <dbReference type="PROSITE" id="PS00486"/>
    </source>
</evidence>
<evidence type="ECO:0000256" key="3">
    <source>
        <dbReference type="ARBA" id="ARBA00022151"/>
    </source>
</evidence>
<dbReference type="Gene3D" id="3.30.420.110">
    <property type="entry name" value="MutS, connector domain"/>
    <property type="match status" value="1"/>
</dbReference>
<keyword evidence="6" id="KW-0067">ATP-binding</keyword>
<dbReference type="InterPro" id="IPR000432">
    <property type="entry name" value="DNA_mismatch_repair_MutS_C"/>
</dbReference>
<dbReference type="SMART" id="SM00533">
    <property type="entry name" value="MUTSd"/>
    <property type="match status" value="1"/>
</dbReference>
<evidence type="ECO:0000256" key="4">
    <source>
        <dbReference type="ARBA" id="ARBA00022741"/>
    </source>
</evidence>
<dbReference type="GO" id="GO:0140664">
    <property type="term" value="F:ATP-dependent DNA damage sensor activity"/>
    <property type="evidence" value="ECO:0007669"/>
    <property type="project" value="InterPro"/>
</dbReference>
<feature type="domain" description="DNA mismatch repair proteins mutS family" evidence="15">
    <location>
        <begin position="923"/>
        <end position="939"/>
    </location>
</feature>
<evidence type="ECO:0000256" key="8">
    <source>
        <dbReference type="ARBA" id="ARBA00023204"/>
    </source>
</evidence>
<evidence type="ECO:0000256" key="10">
    <source>
        <dbReference type="ARBA" id="ARBA00025373"/>
    </source>
</evidence>
<dbReference type="PANTHER" id="PTHR11361">
    <property type="entry name" value="DNA MISMATCH REPAIR PROTEIN MUTS FAMILY MEMBER"/>
    <property type="match status" value="1"/>
</dbReference>
<dbReference type="InterPro" id="IPR027417">
    <property type="entry name" value="P-loop_NTPase"/>
</dbReference>
<dbReference type="Gene3D" id="1.10.1420.10">
    <property type="match status" value="2"/>
</dbReference>
<reference evidence="16 17" key="1">
    <citation type="journal article" date="2016" name="Mol. Biol. Evol.">
        <title>Comparative Genomics of Early-Diverging Mushroom-Forming Fungi Provides Insights into the Origins of Lignocellulose Decay Capabilities.</title>
        <authorList>
            <person name="Nagy L.G."/>
            <person name="Riley R."/>
            <person name="Tritt A."/>
            <person name="Adam C."/>
            <person name="Daum C."/>
            <person name="Floudas D."/>
            <person name="Sun H."/>
            <person name="Yadav J.S."/>
            <person name="Pangilinan J."/>
            <person name="Larsson K.H."/>
            <person name="Matsuura K."/>
            <person name="Barry K."/>
            <person name="Labutti K."/>
            <person name="Kuo R."/>
            <person name="Ohm R.A."/>
            <person name="Bhattacharya S.S."/>
            <person name="Shirouzu T."/>
            <person name="Yoshinaga Y."/>
            <person name="Martin F.M."/>
            <person name="Grigoriev I.V."/>
            <person name="Hibbett D.S."/>
        </authorList>
    </citation>
    <scope>NUCLEOTIDE SEQUENCE [LARGE SCALE GENOMIC DNA]</scope>
    <source>
        <strain evidence="16 17">CBS 109695</strain>
    </source>
</reference>
<name>A0A166JEP4_9AGAM</name>